<evidence type="ECO:0000313" key="8">
    <source>
        <dbReference type="Proteomes" id="UP000186817"/>
    </source>
</evidence>
<dbReference type="PROSITE" id="PS50092">
    <property type="entry name" value="TSP1"/>
    <property type="match status" value="14"/>
</dbReference>
<feature type="region of interest" description="Disordered" evidence="5">
    <location>
        <begin position="1087"/>
        <end position="1114"/>
    </location>
</feature>
<dbReference type="SMART" id="SM00209">
    <property type="entry name" value="TSP1"/>
    <property type="match status" value="14"/>
</dbReference>
<dbReference type="Pfam" id="PF19028">
    <property type="entry name" value="TSP1_spondin"/>
    <property type="match status" value="3"/>
</dbReference>
<sequence length="1335" mass="144037">MSISRVCVSNQPPPETSIMSISRERLRISVHIDHVPGISNDVSDALSLSRSANPSDLGFSSLQDLQAVTVDRSLLSGPQQLQLFPSADFFQGCLASTGLLHGARRNASIVAAEECQLGCISKALFESKLRAAYLAKEQARVNFLRDHLPRTTNGVDHAQVLGGFFSEQQVRRGHVLCVAGKPCERLTIIRDGLCKVRTREGRAQEVGEIGRGQIIGLSTIGGADVEPFTIVCASPEVTVFRMDLTDARNRIPTDLREVDCNVDPCPVDCAWSDWRNELGASCAGPTTEQGDSIHVDCPVDCELDDWGRWSLCSVTCGAGVTRRTRTISKAASFGGAECDSLQESKVCDGGQCPVDCQWSDWGSWQECSTSCGDGNSTRSRTVSVPANSFGEACQGKPQQTRQCSNAPCPVHCKMSDWTLWTSCPVTCGSGSMERKRTVAQQAENGGACPGQDHLYEKKYCSMDPCPVDCSWDDWSDWHACSSSCGGGHTMRTRLVRTPAEGNGQACSGSGTENRTCEQEPCPIQCEWEDWQDWTKCSVSCGEGTGQRARLYKTAEANGGLPCEGESAQTGVCHAGPCPFACQWGGWSDWECSATCGQGTNSRHRSVQAPAENGGLPCDGQSSESRECVLQEHCPVDCQWSDWSDWHGCSVTCGQGLSNRNRTRRIYEEHGGQACYGTADDEAICDAGNCPQDCIYSDWGPWSSCPVTCGNGTRTRARGIHADSEFGGDACLGPFNDERSCASNACPVDCMWSLWSEWSSCSSSCGGGRTFRARTELVSAAHGGMLCQGIPEEERGCKHQACPVDCAWEAWSDWFACSVSCGGGEKYQHRTRATQMFGGASCDGSDTKIEACNQQECPVDCQWSSWTPWSDCSKSCELGSMSRSRSRIVTEDFGGLPCQGVALQEAECNREGCAVDCEWGPWSRWTACSAHCDDGLTKRFRDVLVTRKNDGLPCIGEDEEQAVCHESFCPRDCKWDDWGVWTECTQSCDGGWRHRVRARLQDAQHGGTPCTDSGEDGEYCNTQVCPVNCVLTDWSPWGYCTVTCGSGVQARTRARMQERNGGRPCKRDLLETRECENAPNPALCPPAAAGATVPGSRALAPSSAQITSDGKLRLQPAGDSAVPALAPNYTFEEAREAARQAAGSAGWDPALGRGSNDIPSHADITKHYPSDQHKTAKAAPCLKDDLKATLDVYDRSRSAIAASKRDWMQGGQDVVAKVAGNLTLRAEHVDELLNDGAVKIAIAKAVASLASVKPESTSIILRTPISGGDKAGNLIARYSINILGTDSYSADSVTAVVKTQSAAKVTEELMRHLTVERSGGNVQAIGLSMRVELPFE</sequence>
<dbReference type="Gene3D" id="2.20.100.10">
    <property type="entry name" value="Thrombospondin type-1 (TSP1) repeat"/>
    <property type="match status" value="14"/>
</dbReference>
<dbReference type="PROSITE" id="PS50042">
    <property type="entry name" value="CNMP_BINDING_3"/>
    <property type="match status" value="1"/>
</dbReference>
<evidence type="ECO:0000256" key="3">
    <source>
        <dbReference type="ARBA" id="ARBA00023157"/>
    </source>
</evidence>
<dbReference type="CDD" id="cd00038">
    <property type="entry name" value="CAP_ED"/>
    <property type="match status" value="1"/>
</dbReference>
<dbReference type="EMBL" id="LSRX01001713">
    <property type="protein sequence ID" value="OLP77785.1"/>
    <property type="molecule type" value="Genomic_DNA"/>
</dbReference>
<proteinExistence type="predicted"/>
<feature type="domain" description="Cyclic nucleotide-binding" evidence="6">
    <location>
        <begin position="94"/>
        <end position="146"/>
    </location>
</feature>
<dbReference type="InterPro" id="IPR000595">
    <property type="entry name" value="cNMP-bd_dom"/>
</dbReference>
<reference evidence="7 8" key="1">
    <citation type="submission" date="2016-02" db="EMBL/GenBank/DDBJ databases">
        <title>Genome analysis of coral dinoflagellate symbionts highlights evolutionary adaptations to a symbiotic lifestyle.</title>
        <authorList>
            <person name="Aranda M."/>
            <person name="Li Y."/>
            <person name="Liew Y.J."/>
            <person name="Baumgarten S."/>
            <person name="Simakov O."/>
            <person name="Wilson M."/>
            <person name="Piel J."/>
            <person name="Ashoor H."/>
            <person name="Bougouffa S."/>
            <person name="Bajic V.B."/>
            <person name="Ryu T."/>
            <person name="Ravasi T."/>
            <person name="Bayer T."/>
            <person name="Micklem G."/>
            <person name="Kim H."/>
            <person name="Bhak J."/>
            <person name="Lajeunesse T.C."/>
            <person name="Voolstra C.R."/>
        </authorList>
    </citation>
    <scope>NUCLEOTIDE SEQUENCE [LARGE SCALE GENOMIC DNA]</scope>
    <source>
        <strain evidence="7 8">CCMP2467</strain>
    </source>
</reference>
<protein>
    <submittedName>
        <fullName evidence="7">Hemicentin-1</fullName>
    </submittedName>
</protein>
<keyword evidence="3" id="KW-1015">Disulfide bond</keyword>
<dbReference type="Pfam" id="PF00090">
    <property type="entry name" value="TSP_1"/>
    <property type="match status" value="11"/>
</dbReference>
<accession>A0A1Q9C4G0</accession>
<evidence type="ECO:0000256" key="2">
    <source>
        <dbReference type="ARBA" id="ARBA00022737"/>
    </source>
</evidence>
<dbReference type="PANTHER" id="PTHR22906">
    <property type="entry name" value="PROPERDIN"/>
    <property type="match status" value="1"/>
</dbReference>
<dbReference type="Gene3D" id="2.60.120.10">
    <property type="entry name" value="Jelly Rolls"/>
    <property type="match status" value="1"/>
</dbReference>
<dbReference type="SUPFAM" id="SSF51206">
    <property type="entry name" value="cAMP-binding domain-like"/>
    <property type="match status" value="1"/>
</dbReference>
<dbReference type="Proteomes" id="UP000186817">
    <property type="component" value="Unassembled WGS sequence"/>
</dbReference>
<dbReference type="InterPro" id="IPR014710">
    <property type="entry name" value="RmlC-like_jellyroll"/>
</dbReference>
<evidence type="ECO:0000256" key="4">
    <source>
        <dbReference type="ARBA" id="ARBA00023180"/>
    </source>
</evidence>
<dbReference type="InterPro" id="IPR036383">
    <property type="entry name" value="TSP1_rpt_sf"/>
</dbReference>
<evidence type="ECO:0000256" key="1">
    <source>
        <dbReference type="ARBA" id="ARBA00022729"/>
    </source>
</evidence>
<keyword evidence="2" id="KW-0677">Repeat</keyword>
<dbReference type="InterPro" id="IPR018490">
    <property type="entry name" value="cNMP-bd_dom_sf"/>
</dbReference>
<keyword evidence="8" id="KW-1185">Reference proteome</keyword>
<dbReference type="InterPro" id="IPR052065">
    <property type="entry name" value="Compl_asym_regulator"/>
</dbReference>
<evidence type="ECO:0000256" key="5">
    <source>
        <dbReference type="SAM" id="MobiDB-lite"/>
    </source>
</evidence>
<dbReference type="InterPro" id="IPR044004">
    <property type="entry name" value="TSP1_spondin_dom"/>
</dbReference>
<evidence type="ECO:0000259" key="6">
    <source>
        <dbReference type="PROSITE" id="PS50042"/>
    </source>
</evidence>
<name>A0A1Q9C4G0_SYMMI</name>
<gene>
    <name evidence="7" type="primary">HMCN1</name>
    <name evidence="7" type="ORF">AK812_SmicGene42124</name>
</gene>
<evidence type="ECO:0000313" key="7">
    <source>
        <dbReference type="EMBL" id="OLP77785.1"/>
    </source>
</evidence>
<keyword evidence="1" id="KW-0732">Signal</keyword>
<comment type="caution">
    <text evidence="7">The sequence shown here is derived from an EMBL/GenBank/DDBJ whole genome shotgun (WGS) entry which is preliminary data.</text>
</comment>
<dbReference type="OrthoDB" id="446173at2759"/>
<keyword evidence="4" id="KW-0325">Glycoprotein</keyword>
<dbReference type="PANTHER" id="PTHR22906:SF49">
    <property type="entry name" value="COADHESIN-LIKE"/>
    <property type="match status" value="1"/>
</dbReference>
<dbReference type="Pfam" id="PF00027">
    <property type="entry name" value="cNMP_binding"/>
    <property type="match status" value="1"/>
</dbReference>
<organism evidence="7 8">
    <name type="scientific">Symbiodinium microadriaticum</name>
    <name type="common">Dinoflagellate</name>
    <name type="synonym">Zooxanthella microadriatica</name>
    <dbReference type="NCBI Taxonomy" id="2951"/>
    <lineage>
        <taxon>Eukaryota</taxon>
        <taxon>Sar</taxon>
        <taxon>Alveolata</taxon>
        <taxon>Dinophyceae</taxon>
        <taxon>Suessiales</taxon>
        <taxon>Symbiodiniaceae</taxon>
        <taxon>Symbiodinium</taxon>
    </lineage>
</organism>
<dbReference type="SUPFAM" id="SSF82895">
    <property type="entry name" value="TSP-1 type 1 repeat"/>
    <property type="match status" value="14"/>
</dbReference>
<dbReference type="InterPro" id="IPR000884">
    <property type="entry name" value="TSP1_rpt"/>
</dbReference>
<dbReference type="OMA" id="RECENAP"/>